<evidence type="ECO:0000256" key="2">
    <source>
        <dbReference type="PROSITE-ProRule" id="PRU00335"/>
    </source>
</evidence>
<dbReference type="Proteomes" id="UP000580568">
    <property type="component" value="Unassembled WGS sequence"/>
</dbReference>
<dbReference type="EMBL" id="BLZR01000001">
    <property type="protein sequence ID" value="GFP74690.1"/>
    <property type="molecule type" value="Genomic_DNA"/>
</dbReference>
<dbReference type="InterPro" id="IPR050624">
    <property type="entry name" value="HTH-type_Tx_Regulator"/>
</dbReference>
<dbReference type="InterPro" id="IPR001647">
    <property type="entry name" value="HTH_TetR"/>
</dbReference>
<feature type="domain" description="HTH tetR-type" evidence="3">
    <location>
        <begin position="6"/>
        <end position="66"/>
    </location>
</feature>
<accession>A0A6V8SCB2</accession>
<feature type="DNA-binding region" description="H-T-H motif" evidence="2">
    <location>
        <begin position="29"/>
        <end position="48"/>
    </location>
</feature>
<reference evidence="4 5" key="1">
    <citation type="submission" date="2020-07" db="EMBL/GenBank/DDBJ databases">
        <title>A new beta-1,3-glucan-decomposing anaerobic bacterium isolated from anoxic soil subjected to biological soil disinfestation.</title>
        <authorList>
            <person name="Ueki A."/>
            <person name="Tonouchi A."/>
        </authorList>
    </citation>
    <scope>NUCLEOTIDE SEQUENCE [LARGE SCALE GENOMIC DNA]</scope>
    <source>
        <strain evidence="4 5">TW1</strain>
    </source>
</reference>
<keyword evidence="5" id="KW-1185">Reference proteome</keyword>
<evidence type="ECO:0000313" key="4">
    <source>
        <dbReference type="EMBL" id="GFP74690.1"/>
    </source>
</evidence>
<dbReference type="AlphaFoldDB" id="A0A6V8SCB2"/>
<dbReference type="PANTHER" id="PTHR43479">
    <property type="entry name" value="ACREF/ENVCD OPERON REPRESSOR-RELATED"/>
    <property type="match status" value="1"/>
</dbReference>
<gene>
    <name evidence="4" type="ORF">bsdtw1_00745</name>
</gene>
<comment type="caution">
    <text evidence="4">The sequence shown here is derived from an EMBL/GenBank/DDBJ whole genome shotgun (WGS) entry which is preliminary data.</text>
</comment>
<dbReference type="GO" id="GO:0003677">
    <property type="term" value="F:DNA binding"/>
    <property type="evidence" value="ECO:0007669"/>
    <property type="project" value="UniProtKB-UniRule"/>
</dbReference>
<evidence type="ECO:0000259" key="3">
    <source>
        <dbReference type="PROSITE" id="PS50977"/>
    </source>
</evidence>
<sequence>MQYLKEEVRLEIMKAALEEFKQNGFEKASMKNISLNAGVAIGNIYRYFKNKEELFNAIVEPVHSYITAVIFNKFLPTSSDVDVNFNLIDIVDRTMKVDLSYSTELMIMMYKSKGTGYENAKDDLIKLVNIRLKSEYLDLFAKQGLDNCDQFLYVFATILIDGMFTILASTENVEEKRKLINQLLVFYFNKLDERFI</sequence>
<dbReference type="PANTHER" id="PTHR43479:SF11">
    <property type="entry name" value="ACREF_ENVCD OPERON REPRESSOR-RELATED"/>
    <property type="match status" value="1"/>
</dbReference>
<evidence type="ECO:0000313" key="5">
    <source>
        <dbReference type="Proteomes" id="UP000580568"/>
    </source>
</evidence>
<dbReference type="PROSITE" id="PS01081">
    <property type="entry name" value="HTH_TETR_1"/>
    <property type="match status" value="1"/>
</dbReference>
<dbReference type="InterPro" id="IPR023772">
    <property type="entry name" value="DNA-bd_HTH_TetR-type_CS"/>
</dbReference>
<dbReference type="PRINTS" id="PR00455">
    <property type="entry name" value="HTHTETR"/>
</dbReference>
<organism evidence="4 5">
    <name type="scientific">Clostridium fungisolvens</name>
    <dbReference type="NCBI Taxonomy" id="1604897"/>
    <lineage>
        <taxon>Bacteria</taxon>
        <taxon>Bacillati</taxon>
        <taxon>Bacillota</taxon>
        <taxon>Clostridia</taxon>
        <taxon>Eubacteriales</taxon>
        <taxon>Clostridiaceae</taxon>
        <taxon>Clostridium</taxon>
    </lineage>
</organism>
<dbReference type="InterPro" id="IPR009057">
    <property type="entry name" value="Homeodomain-like_sf"/>
</dbReference>
<name>A0A6V8SCB2_9CLOT</name>
<dbReference type="SUPFAM" id="SSF46689">
    <property type="entry name" value="Homeodomain-like"/>
    <property type="match status" value="1"/>
</dbReference>
<keyword evidence="1 2" id="KW-0238">DNA-binding</keyword>
<dbReference type="RefSeq" id="WP_183276239.1">
    <property type="nucleotide sequence ID" value="NZ_BLZR01000001.1"/>
</dbReference>
<dbReference type="PROSITE" id="PS50977">
    <property type="entry name" value="HTH_TETR_2"/>
    <property type="match status" value="1"/>
</dbReference>
<proteinExistence type="predicted"/>
<evidence type="ECO:0000256" key="1">
    <source>
        <dbReference type="ARBA" id="ARBA00023125"/>
    </source>
</evidence>
<protein>
    <recommendedName>
        <fullName evidence="3">HTH tetR-type domain-containing protein</fullName>
    </recommendedName>
</protein>
<dbReference type="Gene3D" id="1.10.357.10">
    <property type="entry name" value="Tetracycline Repressor, domain 2"/>
    <property type="match status" value="1"/>
</dbReference>
<dbReference type="Pfam" id="PF00440">
    <property type="entry name" value="TetR_N"/>
    <property type="match status" value="1"/>
</dbReference>